<accession>A0A484AN20</accession>
<feature type="compositionally biased region" description="Basic residues" evidence="1">
    <location>
        <begin position="94"/>
        <end position="103"/>
    </location>
</feature>
<proteinExistence type="predicted"/>
<protein>
    <submittedName>
        <fullName evidence="2">Uncharacterized protein</fullName>
    </submittedName>
</protein>
<dbReference type="AlphaFoldDB" id="A0A484AN20"/>
<dbReference type="Proteomes" id="UP000295192">
    <property type="component" value="Unassembled WGS sequence"/>
</dbReference>
<organism evidence="2 3">
    <name type="scientific">Drosophila navojoa</name>
    <name type="common">Fruit fly</name>
    <dbReference type="NCBI Taxonomy" id="7232"/>
    <lineage>
        <taxon>Eukaryota</taxon>
        <taxon>Metazoa</taxon>
        <taxon>Ecdysozoa</taxon>
        <taxon>Arthropoda</taxon>
        <taxon>Hexapoda</taxon>
        <taxon>Insecta</taxon>
        <taxon>Pterygota</taxon>
        <taxon>Neoptera</taxon>
        <taxon>Endopterygota</taxon>
        <taxon>Diptera</taxon>
        <taxon>Brachycera</taxon>
        <taxon>Muscomorpha</taxon>
        <taxon>Ephydroidea</taxon>
        <taxon>Drosophilidae</taxon>
        <taxon>Drosophila</taxon>
    </lineage>
</organism>
<reference evidence="2 3" key="1">
    <citation type="journal article" date="2019" name="J. Hered.">
        <title>An Improved Genome Assembly for Drosophila navojoa, the Basal Species in the mojavensis Cluster.</title>
        <authorList>
            <person name="Vanderlinde T."/>
            <person name="Dupim E.G."/>
            <person name="Nazario-Yepiz N.O."/>
            <person name="Carvalho A.B."/>
        </authorList>
    </citation>
    <scope>NUCLEOTIDE SEQUENCE [LARGE SCALE GENOMIC DNA]</scope>
    <source>
        <strain evidence="2">Navoj_Jal97</strain>
        <tissue evidence="2">Whole organism</tissue>
    </source>
</reference>
<name>A0A484AN20_DRONA</name>
<feature type="compositionally biased region" description="Polar residues" evidence="1">
    <location>
        <begin position="1"/>
        <end position="17"/>
    </location>
</feature>
<feature type="region of interest" description="Disordered" evidence="1">
    <location>
        <begin position="1"/>
        <end position="53"/>
    </location>
</feature>
<sequence length="123" mass="13428">EASAATSGSWSPDSMTSDTDEGTRWSPASSVGVATAPMPTTAGEKLEEERWDETLVRDDSHLRLGGRGDDCTPEVARAEWTLEVEQHPDGGPRQRAHRPHRLGKGREISGATATHRCRAFQYV</sequence>
<evidence type="ECO:0000313" key="2">
    <source>
        <dbReference type="EMBL" id="TDG38118.1"/>
    </source>
</evidence>
<evidence type="ECO:0000256" key="1">
    <source>
        <dbReference type="SAM" id="MobiDB-lite"/>
    </source>
</evidence>
<evidence type="ECO:0000313" key="3">
    <source>
        <dbReference type="Proteomes" id="UP000295192"/>
    </source>
</evidence>
<gene>
    <name evidence="2" type="ORF">AWZ03_015460</name>
</gene>
<comment type="caution">
    <text evidence="2">The sequence shown here is derived from an EMBL/GenBank/DDBJ whole genome shotgun (WGS) entry which is preliminary data.</text>
</comment>
<feature type="non-terminal residue" evidence="2">
    <location>
        <position position="1"/>
    </location>
</feature>
<feature type="compositionally biased region" description="Basic and acidic residues" evidence="1">
    <location>
        <begin position="44"/>
        <end position="53"/>
    </location>
</feature>
<feature type="region of interest" description="Disordered" evidence="1">
    <location>
        <begin position="84"/>
        <end position="110"/>
    </location>
</feature>
<dbReference type="EMBL" id="LSRL02011452">
    <property type="protein sequence ID" value="TDG38118.1"/>
    <property type="molecule type" value="Genomic_DNA"/>
</dbReference>
<keyword evidence="3" id="KW-1185">Reference proteome</keyword>